<evidence type="ECO:0000256" key="1">
    <source>
        <dbReference type="SAM" id="MobiDB-lite"/>
    </source>
</evidence>
<dbReference type="Proteomes" id="UP000250266">
    <property type="component" value="Unassembled WGS sequence"/>
</dbReference>
<proteinExistence type="predicted"/>
<feature type="region of interest" description="Disordered" evidence="1">
    <location>
        <begin position="38"/>
        <end position="71"/>
    </location>
</feature>
<dbReference type="AlphaFoldDB" id="A0A8E2EIU5"/>
<feature type="compositionally biased region" description="Polar residues" evidence="1">
    <location>
        <begin position="61"/>
        <end position="71"/>
    </location>
</feature>
<evidence type="ECO:0000313" key="2">
    <source>
        <dbReference type="EMBL" id="OCK84790.1"/>
    </source>
</evidence>
<reference evidence="2 3" key="1">
    <citation type="journal article" date="2016" name="Nat. Commun.">
        <title>Ectomycorrhizal ecology is imprinted in the genome of the dominant symbiotic fungus Cenococcum geophilum.</title>
        <authorList>
            <consortium name="DOE Joint Genome Institute"/>
            <person name="Peter M."/>
            <person name="Kohler A."/>
            <person name="Ohm R.A."/>
            <person name="Kuo A."/>
            <person name="Krutzmann J."/>
            <person name="Morin E."/>
            <person name="Arend M."/>
            <person name="Barry K.W."/>
            <person name="Binder M."/>
            <person name="Choi C."/>
            <person name="Clum A."/>
            <person name="Copeland A."/>
            <person name="Grisel N."/>
            <person name="Haridas S."/>
            <person name="Kipfer T."/>
            <person name="LaButti K."/>
            <person name="Lindquist E."/>
            <person name="Lipzen A."/>
            <person name="Maire R."/>
            <person name="Meier B."/>
            <person name="Mihaltcheva S."/>
            <person name="Molinier V."/>
            <person name="Murat C."/>
            <person name="Poggeler S."/>
            <person name="Quandt C.A."/>
            <person name="Sperisen C."/>
            <person name="Tritt A."/>
            <person name="Tisserant E."/>
            <person name="Crous P.W."/>
            <person name="Henrissat B."/>
            <person name="Nehls U."/>
            <person name="Egli S."/>
            <person name="Spatafora J.W."/>
            <person name="Grigoriev I.V."/>
            <person name="Martin F.M."/>
        </authorList>
    </citation>
    <scope>NUCLEOTIDE SEQUENCE [LARGE SCALE GENOMIC DNA]</scope>
    <source>
        <strain evidence="2 3">CBS 459.81</strain>
    </source>
</reference>
<accession>A0A8E2EIU5</accession>
<organism evidence="2 3">
    <name type="scientific">Lepidopterella palustris CBS 459.81</name>
    <dbReference type="NCBI Taxonomy" id="1314670"/>
    <lineage>
        <taxon>Eukaryota</taxon>
        <taxon>Fungi</taxon>
        <taxon>Dikarya</taxon>
        <taxon>Ascomycota</taxon>
        <taxon>Pezizomycotina</taxon>
        <taxon>Dothideomycetes</taxon>
        <taxon>Pleosporomycetidae</taxon>
        <taxon>Mytilinidiales</taxon>
        <taxon>Argynnaceae</taxon>
        <taxon>Lepidopterella</taxon>
    </lineage>
</organism>
<name>A0A8E2EIU5_9PEZI</name>
<dbReference type="EMBL" id="KV744830">
    <property type="protein sequence ID" value="OCK84790.1"/>
    <property type="molecule type" value="Genomic_DNA"/>
</dbReference>
<evidence type="ECO:0000313" key="3">
    <source>
        <dbReference type="Proteomes" id="UP000250266"/>
    </source>
</evidence>
<keyword evidence="3" id="KW-1185">Reference proteome</keyword>
<protein>
    <submittedName>
        <fullName evidence="2">Uncharacterized protein</fullName>
    </submittedName>
</protein>
<sequence length="71" mass="7683">MMPKVPSLSPPFPPASKKRLTTMLAVHASAFQLRSIHASSPAQTNGPAHGFFNTPVYSAHAPNQSSRNKER</sequence>
<gene>
    <name evidence="2" type="ORF">K432DRAFT_94512</name>
</gene>